<keyword evidence="2" id="KW-1185">Reference proteome</keyword>
<evidence type="ECO:0000313" key="1">
    <source>
        <dbReference type="EMBL" id="KDO16905.1"/>
    </source>
</evidence>
<evidence type="ECO:0008006" key="3">
    <source>
        <dbReference type="Google" id="ProtNLM"/>
    </source>
</evidence>
<dbReference type="AlphaFoldDB" id="A0A067BJK1"/>
<dbReference type="SUPFAM" id="SSF48452">
    <property type="entry name" value="TPR-like"/>
    <property type="match status" value="1"/>
</dbReference>
<dbReference type="Gene3D" id="1.25.40.10">
    <property type="entry name" value="Tetratricopeptide repeat domain"/>
    <property type="match status" value="1"/>
</dbReference>
<accession>A0A067BJK1</accession>
<dbReference type="OrthoDB" id="29013at2759"/>
<evidence type="ECO:0000313" key="2">
    <source>
        <dbReference type="Proteomes" id="UP000030745"/>
    </source>
</evidence>
<proteinExistence type="predicted"/>
<dbReference type="VEuPathDB" id="FungiDB:SPRG_17631"/>
<dbReference type="GeneID" id="24139163"/>
<reference evidence="1 2" key="1">
    <citation type="journal article" date="2013" name="PLoS Genet.">
        <title>Distinctive expansion of potential virulence genes in the genome of the oomycete fish pathogen Saprolegnia parasitica.</title>
        <authorList>
            <person name="Jiang R.H."/>
            <person name="de Bruijn I."/>
            <person name="Haas B.J."/>
            <person name="Belmonte R."/>
            <person name="Lobach L."/>
            <person name="Christie J."/>
            <person name="van den Ackerveken G."/>
            <person name="Bottin A."/>
            <person name="Bulone V."/>
            <person name="Diaz-Moreno S.M."/>
            <person name="Dumas B."/>
            <person name="Fan L."/>
            <person name="Gaulin E."/>
            <person name="Govers F."/>
            <person name="Grenville-Briggs L.J."/>
            <person name="Horner N.R."/>
            <person name="Levin J.Z."/>
            <person name="Mammella M."/>
            <person name="Meijer H.J."/>
            <person name="Morris P."/>
            <person name="Nusbaum C."/>
            <person name="Oome S."/>
            <person name="Phillips A.J."/>
            <person name="van Rooyen D."/>
            <person name="Rzeszutek E."/>
            <person name="Saraiva M."/>
            <person name="Secombes C.J."/>
            <person name="Seidl M.F."/>
            <person name="Snel B."/>
            <person name="Stassen J.H."/>
            <person name="Sykes S."/>
            <person name="Tripathy S."/>
            <person name="van den Berg H."/>
            <person name="Vega-Arreguin J.C."/>
            <person name="Wawra S."/>
            <person name="Young S.K."/>
            <person name="Zeng Q."/>
            <person name="Dieguez-Uribeondo J."/>
            <person name="Russ C."/>
            <person name="Tyler B.M."/>
            <person name="van West P."/>
        </authorList>
    </citation>
    <scope>NUCLEOTIDE SEQUENCE [LARGE SCALE GENOMIC DNA]</scope>
    <source>
        <strain evidence="1 2">CBS 223.65</strain>
    </source>
</reference>
<protein>
    <recommendedName>
        <fullName evidence="3">Bacterial transcriptional activator domain-containing protein</fullName>
    </recommendedName>
</protein>
<organism evidence="1 2">
    <name type="scientific">Saprolegnia parasitica (strain CBS 223.65)</name>
    <dbReference type="NCBI Taxonomy" id="695850"/>
    <lineage>
        <taxon>Eukaryota</taxon>
        <taxon>Sar</taxon>
        <taxon>Stramenopiles</taxon>
        <taxon>Oomycota</taxon>
        <taxon>Saprolegniomycetes</taxon>
        <taxon>Saprolegniales</taxon>
        <taxon>Saprolegniaceae</taxon>
        <taxon>Saprolegnia</taxon>
    </lineage>
</organism>
<dbReference type="InterPro" id="IPR011990">
    <property type="entry name" value="TPR-like_helical_dom_sf"/>
</dbReference>
<sequence length="102" mass="11303">MEYVHTQCLEIYNNAALLTSGLHRFPDSVTLLMNAAQVAQDRGNDAEAYSFYLKGLAIDPTIESLLAKYANRAPKLANPLQSGTAAHGRLVERVDHEEAKRF</sequence>
<gene>
    <name evidence="1" type="ORF">SPRG_17631</name>
</gene>
<dbReference type="RefSeq" id="XP_012212387.1">
    <property type="nucleotide sequence ID" value="XM_012356997.1"/>
</dbReference>
<dbReference type="EMBL" id="KK583871">
    <property type="protein sequence ID" value="KDO16905.1"/>
    <property type="molecule type" value="Genomic_DNA"/>
</dbReference>
<dbReference type="KEGG" id="spar:SPRG_17631"/>
<dbReference type="Proteomes" id="UP000030745">
    <property type="component" value="Unassembled WGS sequence"/>
</dbReference>
<name>A0A067BJK1_SAPPC</name>